<dbReference type="GO" id="GO:0016442">
    <property type="term" value="C:RISC complex"/>
    <property type="evidence" value="ECO:0007669"/>
    <property type="project" value="TreeGrafter"/>
</dbReference>
<keyword evidence="5" id="KW-0808">Transferase</keyword>
<proteinExistence type="predicted"/>
<dbReference type="GO" id="GO:0035197">
    <property type="term" value="F:siRNA binding"/>
    <property type="evidence" value="ECO:0007669"/>
    <property type="project" value="TreeGrafter"/>
</dbReference>
<dbReference type="RefSeq" id="XP_026273183.2">
    <property type="nucleotide sequence ID" value="XM_026417398.2"/>
</dbReference>
<dbReference type="SMART" id="SM00358">
    <property type="entry name" value="DSRM"/>
    <property type="match status" value="2"/>
</dbReference>
<dbReference type="OrthoDB" id="5961559at2759"/>
<dbReference type="GO" id="GO:0005737">
    <property type="term" value="C:cytoplasm"/>
    <property type="evidence" value="ECO:0007669"/>
    <property type="project" value="TreeGrafter"/>
</dbReference>
<dbReference type="GO" id="GO:0016301">
    <property type="term" value="F:kinase activity"/>
    <property type="evidence" value="ECO:0007669"/>
    <property type="project" value="UniProtKB-KW"/>
</dbReference>
<dbReference type="GO" id="GO:0003725">
    <property type="term" value="F:double-stranded RNA binding"/>
    <property type="evidence" value="ECO:0007669"/>
    <property type="project" value="TreeGrafter"/>
</dbReference>
<feature type="domain" description="DRBM" evidence="3">
    <location>
        <begin position="52"/>
        <end position="121"/>
    </location>
</feature>
<evidence type="ECO:0000256" key="2">
    <source>
        <dbReference type="PROSITE-ProRule" id="PRU00266"/>
    </source>
</evidence>
<keyword evidence="4" id="KW-1185">Reference proteome</keyword>
<name>A0A6J1RXX1_FRAOC</name>
<dbReference type="PROSITE" id="PS50137">
    <property type="entry name" value="DS_RBD"/>
    <property type="match status" value="2"/>
</dbReference>
<dbReference type="GO" id="GO:0070920">
    <property type="term" value="P:regulation of regulatory ncRNA processing"/>
    <property type="evidence" value="ECO:0007669"/>
    <property type="project" value="TreeGrafter"/>
</dbReference>
<dbReference type="PANTHER" id="PTHR46205:SF3">
    <property type="entry name" value="LOQUACIOUS, ISOFORM B"/>
    <property type="match status" value="1"/>
</dbReference>
<dbReference type="GO" id="GO:0070578">
    <property type="term" value="C:RISC-loading complex"/>
    <property type="evidence" value="ECO:0007669"/>
    <property type="project" value="TreeGrafter"/>
</dbReference>
<dbReference type="PANTHER" id="PTHR46205">
    <property type="entry name" value="LOQUACIOUS, ISOFORM B"/>
    <property type="match status" value="1"/>
</dbReference>
<feature type="domain" description="DRBM" evidence="3">
    <location>
        <begin position="148"/>
        <end position="216"/>
    </location>
</feature>
<keyword evidence="5" id="KW-0418">Kinase</keyword>
<evidence type="ECO:0000259" key="3">
    <source>
        <dbReference type="PROSITE" id="PS50137"/>
    </source>
</evidence>
<organism evidence="4 5">
    <name type="scientific">Frankliniella occidentalis</name>
    <name type="common">Western flower thrips</name>
    <name type="synonym">Euthrips occidentalis</name>
    <dbReference type="NCBI Taxonomy" id="133901"/>
    <lineage>
        <taxon>Eukaryota</taxon>
        <taxon>Metazoa</taxon>
        <taxon>Ecdysozoa</taxon>
        <taxon>Arthropoda</taxon>
        <taxon>Hexapoda</taxon>
        <taxon>Insecta</taxon>
        <taxon>Pterygota</taxon>
        <taxon>Neoptera</taxon>
        <taxon>Paraneoptera</taxon>
        <taxon>Thysanoptera</taxon>
        <taxon>Terebrantia</taxon>
        <taxon>Thripoidea</taxon>
        <taxon>Thripidae</taxon>
        <taxon>Frankliniella</taxon>
    </lineage>
</organism>
<dbReference type="Proteomes" id="UP000504606">
    <property type="component" value="Unplaced"/>
</dbReference>
<dbReference type="AlphaFoldDB" id="A0A6J1RXX1"/>
<dbReference type="GO" id="GO:0030422">
    <property type="term" value="P:siRNA processing"/>
    <property type="evidence" value="ECO:0007669"/>
    <property type="project" value="TreeGrafter"/>
</dbReference>
<dbReference type="Gene3D" id="3.30.160.20">
    <property type="match status" value="3"/>
</dbReference>
<dbReference type="InterPro" id="IPR051247">
    <property type="entry name" value="RLC_Component"/>
</dbReference>
<dbReference type="Pfam" id="PF00035">
    <property type="entry name" value="dsrm"/>
    <property type="match status" value="2"/>
</dbReference>
<dbReference type="KEGG" id="foc:113202945"/>
<dbReference type="SUPFAM" id="SSF54768">
    <property type="entry name" value="dsRNA-binding domain-like"/>
    <property type="match status" value="2"/>
</dbReference>
<protein>
    <submittedName>
        <fullName evidence="5">Interferon-inducible double-stranded RNA-dependent protein kinase activator A homolog B isoform X1</fullName>
    </submittedName>
</protein>
<gene>
    <name evidence="5" type="primary">LOC113202945</name>
</gene>
<dbReference type="InterPro" id="IPR014720">
    <property type="entry name" value="dsRBD_dom"/>
</dbReference>
<keyword evidence="1 2" id="KW-0694">RNA-binding</keyword>
<evidence type="ECO:0000256" key="1">
    <source>
        <dbReference type="ARBA" id="ARBA00022884"/>
    </source>
</evidence>
<dbReference type="GeneID" id="113202945"/>
<reference evidence="5" key="1">
    <citation type="submission" date="2025-08" db="UniProtKB">
        <authorList>
            <consortium name="RefSeq"/>
        </authorList>
    </citation>
    <scope>IDENTIFICATION</scope>
    <source>
        <tissue evidence="5">Whole organism</tissue>
    </source>
</reference>
<evidence type="ECO:0000313" key="5">
    <source>
        <dbReference type="RefSeq" id="XP_026273183.2"/>
    </source>
</evidence>
<dbReference type="GO" id="GO:0005634">
    <property type="term" value="C:nucleus"/>
    <property type="evidence" value="ECO:0007669"/>
    <property type="project" value="TreeGrafter"/>
</dbReference>
<evidence type="ECO:0000313" key="4">
    <source>
        <dbReference type="Proteomes" id="UP000504606"/>
    </source>
</evidence>
<accession>A0A6J1RXX1</accession>
<dbReference type="CDD" id="cd10845">
    <property type="entry name" value="DSRM_RNAse_III_family"/>
    <property type="match status" value="1"/>
</dbReference>
<sequence length="380" mass="41639">MYTVGRISRVLLFAVSPVDIKQQASASATATAWPAWLQAFCFLSARMACNQTAVAVLQELCMKRRWNPPIYDTVDAGGPPNDPIFEVAVTLCNGIKGVGRGRTKKAAKHEAAKKALEQIQERALPDVNINLSPNKPPINPHEDVGGANPVGELQNLCSAKHLPAPVYDVIGDEGEPHEKLFTYKCTVSQRSAQGTARKKQTAKHLSAQNMLAMLKSDMKVILDEIPDDPAVSSLYSQKSKETTVLEKDKKRDLEALEKYKALKDSKGDIPAAPLISPGTKFSDYHLAYASQLGEFRDIIEKPGIKQERNSLKKLKLVAAELNFPLNIMSNPGKDNKRYVAFVHLATDPPTITAAQNENEITATEMAARNCLDFLSVMSTT</sequence>